<dbReference type="AlphaFoldDB" id="A0A927EZV7"/>
<evidence type="ECO:0000313" key="3">
    <source>
        <dbReference type="Proteomes" id="UP000632289"/>
    </source>
</evidence>
<reference evidence="2" key="1">
    <citation type="submission" date="2020-09" db="EMBL/GenBank/DDBJ databases">
        <title>Secondary metabolite and genome analysis of marine Streptomyces chumphonensis KK1-2T.</title>
        <authorList>
            <person name="Phongsopitanun W."/>
            <person name="Kanchanasin P."/>
            <person name="Pittayakhajonwut P."/>
            <person name="Suwanborirux K."/>
            <person name="Tanasupawat S."/>
        </authorList>
    </citation>
    <scope>NUCLEOTIDE SEQUENCE</scope>
    <source>
        <strain evidence="2">KK1-2</strain>
    </source>
</reference>
<organism evidence="2 3">
    <name type="scientific">Streptomyces chumphonensis</name>
    <dbReference type="NCBI Taxonomy" id="1214925"/>
    <lineage>
        <taxon>Bacteria</taxon>
        <taxon>Bacillati</taxon>
        <taxon>Actinomycetota</taxon>
        <taxon>Actinomycetes</taxon>
        <taxon>Kitasatosporales</taxon>
        <taxon>Streptomycetaceae</taxon>
        <taxon>Streptomyces</taxon>
    </lineage>
</organism>
<dbReference type="RefSeq" id="WP_191209072.1">
    <property type="nucleotide sequence ID" value="NZ_BAABKL010000018.1"/>
</dbReference>
<name>A0A927EZV7_9ACTN</name>
<gene>
    <name evidence="2" type="ORF">IF129_09485</name>
</gene>
<feature type="region of interest" description="Disordered" evidence="1">
    <location>
        <begin position="1"/>
        <end position="39"/>
    </location>
</feature>
<keyword evidence="3" id="KW-1185">Reference proteome</keyword>
<protein>
    <submittedName>
        <fullName evidence="2">Uncharacterized protein</fullName>
    </submittedName>
</protein>
<dbReference type="Proteomes" id="UP000632289">
    <property type="component" value="Unassembled WGS sequence"/>
</dbReference>
<accession>A0A927EZV7</accession>
<comment type="caution">
    <text evidence="2">The sequence shown here is derived from an EMBL/GenBank/DDBJ whole genome shotgun (WGS) entry which is preliminary data.</text>
</comment>
<evidence type="ECO:0000313" key="2">
    <source>
        <dbReference type="EMBL" id="MBD3931792.1"/>
    </source>
</evidence>
<dbReference type="EMBL" id="JACXYU010000003">
    <property type="protein sequence ID" value="MBD3931792.1"/>
    <property type="molecule type" value="Genomic_DNA"/>
</dbReference>
<feature type="compositionally biased region" description="Basic and acidic residues" evidence="1">
    <location>
        <begin position="23"/>
        <end position="32"/>
    </location>
</feature>
<sequence length="52" mass="5529">MSEINEPTPDETPGVESEEEAEVEAHSVRELQDLSADAPDDALISTVSLGDC</sequence>
<evidence type="ECO:0000256" key="1">
    <source>
        <dbReference type="SAM" id="MobiDB-lite"/>
    </source>
</evidence>
<proteinExistence type="predicted"/>